<organism evidence="1">
    <name type="scientific">uncultured Caudovirales phage</name>
    <dbReference type="NCBI Taxonomy" id="2100421"/>
    <lineage>
        <taxon>Viruses</taxon>
        <taxon>Duplodnaviria</taxon>
        <taxon>Heunggongvirae</taxon>
        <taxon>Uroviricota</taxon>
        <taxon>Caudoviricetes</taxon>
        <taxon>Peduoviridae</taxon>
        <taxon>Maltschvirus</taxon>
        <taxon>Maltschvirus maltsch</taxon>
    </lineage>
</organism>
<dbReference type="EMBL" id="LR796421">
    <property type="protein sequence ID" value="CAB4142850.1"/>
    <property type="molecule type" value="Genomic_DNA"/>
</dbReference>
<sequence>MNKPLCLVMAPVGTSSGYGARSRDLVTALLKLDKYEVKIFPTIWGSTPNNALDPNNPEHTEIAKRLLPQPQLDRQPDLFIQITVPNEFQRVGKYNIGVTAGIETTIASAEWIEGINRMDLTITSSDFAREVFLACAYEQIDNNTRQKVQDLKVEKPMEVLFEGIRLDKYFATKDIHKSVDDQLSQIKEKFCFLFVGHWLKGDLGADRKNVGMLIRTFLESFKTKAKHNQPALLIKTSGADYSPVDKEAIMDKLRSVYGTVVGQNLPNVYFIHGDFTDDEMNSLYNHPKVKAHITFTKGEGFGRPLAEAALSQKPVIATNYSAHTEFLKESVLLPGVLENVHPSAVWDKMILPESQWFTVDYGYASGVMRHIVENPKDYEIGAKKQATLIKKDWNFDAMVDKLKDIIDRNVPEFAVQAQLKLPQLKKIELPKLKKIEA</sequence>
<proteinExistence type="predicted"/>
<dbReference type="SUPFAM" id="SSF53756">
    <property type="entry name" value="UDP-Glycosyltransferase/glycogen phosphorylase"/>
    <property type="match status" value="1"/>
</dbReference>
<name>A0A6J5MCP8_9CAUD</name>
<reference evidence="1" key="1">
    <citation type="submission" date="2020-04" db="EMBL/GenBank/DDBJ databases">
        <authorList>
            <person name="Chiriac C."/>
            <person name="Salcher M."/>
            <person name="Ghai R."/>
            <person name="Kavagutti S V."/>
        </authorList>
    </citation>
    <scope>NUCLEOTIDE SEQUENCE</scope>
</reference>
<dbReference type="PANTHER" id="PTHR46656:SF3">
    <property type="entry name" value="PUTATIVE-RELATED"/>
    <property type="match status" value="1"/>
</dbReference>
<dbReference type="Gene3D" id="3.40.50.2000">
    <property type="entry name" value="Glycogen Phosphorylase B"/>
    <property type="match status" value="1"/>
</dbReference>
<accession>A0A6J5MCP8</accession>
<dbReference type="PANTHER" id="PTHR46656">
    <property type="entry name" value="PUTATIVE-RELATED"/>
    <property type="match status" value="1"/>
</dbReference>
<gene>
    <name evidence="1" type="ORF">UFOVP450_37</name>
</gene>
<evidence type="ECO:0000313" key="1">
    <source>
        <dbReference type="EMBL" id="CAB4142850.1"/>
    </source>
</evidence>
<protein>
    <recommendedName>
        <fullName evidence="2">RfaG Glycosyltransferase</fullName>
    </recommendedName>
</protein>
<evidence type="ECO:0008006" key="2">
    <source>
        <dbReference type="Google" id="ProtNLM"/>
    </source>
</evidence>